<sequence length="327" mass="36608">MAQTAHPAGFRFGVELELVVKSKTRKHDSFESLVSEVSSHLTAAKVPNHFADRLAKYLENYQEWSIMKETSITTPWQDSMFGLELVSPILLFSQQPHWLSQIRTVWSTVERGFDVQATTQCSTHVHVSPATDPWTLEQVQHVAMAAVYFERCIDAMVPETRRLNDWCKSNRWNGRLKTLSMAQIFHDIQAQPTAKKVAEHMCWCSQGSDTGVTGGARTGFQHYTFRWNLASLNSTKGTIEFRLPPPSANADQAIGWIIFTVSLVHWATQHAGELDPSKPGQLDDLRRSVTQGAELGGLQDLAPVLRLFDGVQPLPEGPMPDLEDISA</sequence>
<dbReference type="PANTHER" id="PTHR36847">
    <property type="entry name" value="AMIDOLIGASE ENZYME"/>
    <property type="match status" value="1"/>
</dbReference>
<dbReference type="Proteomes" id="UP001304895">
    <property type="component" value="Unassembled WGS sequence"/>
</dbReference>
<comment type="caution">
    <text evidence="1">The sequence shown here is derived from an EMBL/GenBank/DDBJ whole genome shotgun (WGS) entry which is preliminary data.</text>
</comment>
<accession>A0AAN6UM49</accession>
<organism evidence="1 2">
    <name type="scientific">Trichocladium antarcticum</name>
    <dbReference type="NCBI Taxonomy" id="1450529"/>
    <lineage>
        <taxon>Eukaryota</taxon>
        <taxon>Fungi</taxon>
        <taxon>Dikarya</taxon>
        <taxon>Ascomycota</taxon>
        <taxon>Pezizomycotina</taxon>
        <taxon>Sordariomycetes</taxon>
        <taxon>Sordariomycetidae</taxon>
        <taxon>Sordariales</taxon>
        <taxon>Chaetomiaceae</taxon>
        <taxon>Trichocladium</taxon>
    </lineage>
</organism>
<dbReference type="EMBL" id="MU853407">
    <property type="protein sequence ID" value="KAK4135105.1"/>
    <property type="molecule type" value="Genomic_DNA"/>
</dbReference>
<keyword evidence="2" id="KW-1185">Reference proteome</keyword>
<proteinExistence type="predicted"/>
<evidence type="ECO:0008006" key="3">
    <source>
        <dbReference type="Google" id="ProtNLM"/>
    </source>
</evidence>
<evidence type="ECO:0000313" key="1">
    <source>
        <dbReference type="EMBL" id="KAK4135105.1"/>
    </source>
</evidence>
<gene>
    <name evidence="1" type="ORF">BT67DRAFT_378925</name>
</gene>
<dbReference type="AlphaFoldDB" id="A0AAN6UM49"/>
<reference evidence="1" key="1">
    <citation type="journal article" date="2023" name="Mol. Phylogenet. Evol.">
        <title>Genome-scale phylogeny and comparative genomics of the fungal order Sordariales.</title>
        <authorList>
            <person name="Hensen N."/>
            <person name="Bonometti L."/>
            <person name="Westerberg I."/>
            <person name="Brannstrom I.O."/>
            <person name="Guillou S."/>
            <person name="Cros-Aarteil S."/>
            <person name="Calhoun S."/>
            <person name="Haridas S."/>
            <person name="Kuo A."/>
            <person name="Mondo S."/>
            <person name="Pangilinan J."/>
            <person name="Riley R."/>
            <person name="LaButti K."/>
            <person name="Andreopoulos B."/>
            <person name="Lipzen A."/>
            <person name="Chen C."/>
            <person name="Yan M."/>
            <person name="Daum C."/>
            <person name="Ng V."/>
            <person name="Clum A."/>
            <person name="Steindorff A."/>
            <person name="Ohm R.A."/>
            <person name="Martin F."/>
            <person name="Silar P."/>
            <person name="Natvig D.O."/>
            <person name="Lalanne C."/>
            <person name="Gautier V."/>
            <person name="Ament-Velasquez S.L."/>
            <person name="Kruys A."/>
            <person name="Hutchinson M.I."/>
            <person name="Powell A.J."/>
            <person name="Barry K."/>
            <person name="Miller A.N."/>
            <person name="Grigoriev I.V."/>
            <person name="Debuchy R."/>
            <person name="Gladieux P."/>
            <person name="Hiltunen Thoren M."/>
            <person name="Johannesson H."/>
        </authorList>
    </citation>
    <scope>NUCLEOTIDE SEQUENCE</scope>
    <source>
        <strain evidence="1">CBS 123565</strain>
    </source>
</reference>
<dbReference type="PANTHER" id="PTHR36847:SF1">
    <property type="entry name" value="AMIDOLIGASE ENZYME"/>
    <property type="match status" value="1"/>
</dbReference>
<reference evidence="1" key="2">
    <citation type="submission" date="2023-05" db="EMBL/GenBank/DDBJ databases">
        <authorList>
            <consortium name="Lawrence Berkeley National Laboratory"/>
            <person name="Steindorff A."/>
            <person name="Hensen N."/>
            <person name="Bonometti L."/>
            <person name="Westerberg I."/>
            <person name="Brannstrom I.O."/>
            <person name="Guillou S."/>
            <person name="Cros-Aarteil S."/>
            <person name="Calhoun S."/>
            <person name="Haridas S."/>
            <person name="Kuo A."/>
            <person name="Mondo S."/>
            <person name="Pangilinan J."/>
            <person name="Riley R."/>
            <person name="Labutti K."/>
            <person name="Andreopoulos B."/>
            <person name="Lipzen A."/>
            <person name="Chen C."/>
            <person name="Yanf M."/>
            <person name="Daum C."/>
            <person name="Ng V."/>
            <person name="Clum A."/>
            <person name="Ohm R."/>
            <person name="Martin F."/>
            <person name="Silar P."/>
            <person name="Natvig D."/>
            <person name="Lalanne C."/>
            <person name="Gautier V."/>
            <person name="Ament-Velasquez S.L."/>
            <person name="Kruys A."/>
            <person name="Hutchinson M.I."/>
            <person name="Powell A.J."/>
            <person name="Barry K."/>
            <person name="Miller A.N."/>
            <person name="Grigoriev I.V."/>
            <person name="Debuchy R."/>
            <person name="Gladieux P."/>
            <person name="Thoren M.H."/>
            <person name="Johannesson H."/>
        </authorList>
    </citation>
    <scope>NUCLEOTIDE SEQUENCE</scope>
    <source>
        <strain evidence="1">CBS 123565</strain>
    </source>
</reference>
<name>A0AAN6UM49_9PEZI</name>
<dbReference type="Pfam" id="PF12224">
    <property type="entry name" value="Amidoligase_2"/>
    <property type="match status" value="1"/>
</dbReference>
<dbReference type="InterPro" id="IPR022025">
    <property type="entry name" value="Amidoligase_2"/>
</dbReference>
<protein>
    <recommendedName>
        <fullName evidence="3">Amidoligase enzyme</fullName>
    </recommendedName>
</protein>
<evidence type="ECO:0000313" key="2">
    <source>
        <dbReference type="Proteomes" id="UP001304895"/>
    </source>
</evidence>